<evidence type="ECO:0000256" key="12">
    <source>
        <dbReference type="ARBA" id="ARBA00023157"/>
    </source>
</evidence>
<evidence type="ECO:0000256" key="1">
    <source>
        <dbReference type="ARBA" id="ARBA00004479"/>
    </source>
</evidence>
<comment type="subcellular location">
    <subcellularLocation>
        <location evidence="1 16">Membrane</location>
        <topology evidence="1 16">Single-pass type I membrane protein</topology>
    </subcellularLocation>
</comment>
<dbReference type="AlphaFoldDB" id="V9KF62"/>
<keyword evidence="8 16" id="KW-0130">Cell adhesion</keyword>
<dbReference type="InterPro" id="IPR013517">
    <property type="entry name" value="FG-GAP"/>
</dbReference>
<evidence type="ECO:0000259" key="18">
    <source>
        <dbReference type="PROSITE" id="PS50234"/>
    </source>
</evidence>
<feature type="non-terminal residue" evidence="19">
    <location>
        <position position="840"/>
    </location>
</feature>
<dbReference type="EMBL" id="JW864398">
    <property type="protein sequence ID" value="AFO96915.1"/>
    <property type="molecule type" value="mRNA"/>
</dbReference>
<evidence type="ECO:0000256" key="9">
    <source>
        <dbReference type="ARBA" id="ARBA00022989"/>
    </source>
</evidence>
<evidence type="ECO:0000256" key="10">
    <source>
        <dbReference type="ARBA" id="ARBA00023037"/>
    </source>
</evidence>
<dbReference type="InterPro" id="IPR036465">
    <property type="entry name" value="vWFA_dom_sf"/>
</dbReference>
<dbReference type="GO" id="GO:0005178">
    <property type="term" value="F:integrin binding"/>
    <property type="evidence" value="ECO:0007669"/>
    <property type="project" value="TreeGrafter"/>
</dbReference>
<keyword evidence="14" id="KW-0325">Glycoprotein</keyword>
<dbReference type="PRINTS" id="PR00453">
    <property type="entry name" value="VWFADOMAIN"/>
</dbReference>
<evidence type="ECO:0000256" key="17">
    <source>
        <dbReference type="SAM" id="MobiDB-lite"/>
    </source>
</evidence>
<dbReference type="PROSITE" id="PS51470">
    <property type="entry name" value="FG_GAP"/>
    <property type="match status" value="5"/>
</dbReference>
<evidence type="ECO:0000256" key="14">
    <source>
        <dbReference type="ARBA" id="ARBA00023180"/>
    </source>
</evidence>
<dbReference type="Gene3D" id="2.60.40.1510">
    <property type="entry name" value="ntegrin, alpha v. Chain A, domain 3"/>
    <property type="match status" value="1"/>
</dbReference>
<dbReference type="SUPFAM" id="SSF53300">
    <property type="entry name" value="vWA-like"/>
    <property type="match status" value="1"/>
</dbReference>
<dbReference type="InterPro" id="IPR028994">
    <property type="entry name" value="Integrin_alpha_N"/>
</dbReference>
<feature type="domain" description="VWFA" evidence="18">
    <location>
        <begin position="87"/>
        <end position="268"/>
    </location>
</feature>
<dbReference type="InterPro" id="IPR013649">
    <property type="entry name" value="Integrin_alpha_Ig-like_1"/>
</dbReference>
<dbReference type="PANTHER" id="PTHR23220">
    <property type="entry name" value="INTEGRIN ALPHA"/>
    <property type="match status" value="1"/>
</dbReference>
<accession>V9KF62</accession>
<dbReference type="GO" id="GO:0009897">
    <property type="term" value="C:external side of plasma membrane"/>
    <property type="evidence" value="ECO:0007669"/>
    <property type="project" value="TreeGrafter"/>
</dbReference>
<name>V9KF62_CALMI</name>
<evidence type="ECO:0000256" key="16">
    <source>
        <dbReference type="RuleBase" id="RU003762"/>
    </source>
</evidence>
<evidence type="ECO:0000256" key="7">
    <source>
        <dbReference type="ARBA" id="ARBA00022837"/>
    </source>
</evidence>
<feature type="repeat" description="FG-GAP" evidence="15">
    <location>
        <begin position="328"/>
        <end position="378"/>
    </location>
</feature>
<keyword evidence="12" id="KW-1015">Disulfide bond</keyword>
<dbReference type="PANTHER" id="PTHR23220:SF79">
    <property type="entry name" value="INTEGRIN ALPHA-E"/>
    <property type="match status" value="1"/>
</dbReference>
<evidence type="ECO:0000256" key="2">
    <source>
        <dbReference type="ARBA" id="ARBA00008054"/>
    </source>
</evidence>
<reference evidence="19" key="1">
    <citation type="journal article" date="2014" name="Nature">
        <title>Elephant shark genome provides unique insights into gnathostome evolution.</title>
        <authorList>
            <consortium name="International Elephant Shark Genome Sequencing Consortium"/>
            <person name="Venkatesh B."/>
            <person name="Lee A.P."/>
            <person name="Ravi V."/>
            <person name="Maurya A.K."/>
            <person name="Lian M.M."/>
            <person name="Swann J.B."/>
            <person name="Ohta Y."/>
            <person name="Flajnik M.F."/>
            <person name="Sutoh Y."/>
            <person name="Kasahara M."/>
            <person name="Hoon S."/>
            <person name="Gangu V."/>
            <person name="Roy S.W."/>
            <person name="Irimia M."/>
            <person name="Korzh V."/>
            <person name="Kondrychyn I."/>
            <person name="Lim Z.W."/>
            <person name="Tay B.H."/>
            <person name="Tohari S."/>
            <person name="Kong K.W."/>
            <person name="Ho S."/>
            <person name="Lorente-Galdos B."/>
            <person name="Quilez J."/>
            <person name="Marques-Bonet T."/>
            <person name="Raney B.J."/>
            <person name="Ingham P.W."/>
            <person name="Tay A."/>
            <person name="Hillier L.W."/>
            <person name="Minx P."/>
            <person name="Boehm T."/>
            <person name="Wilson R.K."/>
            <person name="Brenner S."/>
            <person name="Warren W.C."/>
        </authorList>
    </citation>
    <scope>NUCLEOTIDE SEQUENCE</scope>
    <source>
        <tissue evidence="19">Spleen</tissue>
    </source>
</reference>
<feature type="repeat" description="FG-GAP" evidence="15">
    <location>
        <begin position="504"/>
        <end position="564"/>
    </location>
</feature>
<dbReference type="GO" id="GO:0007160">
    <property type="term" value="P:cell-matrix adhesion"/>
    <property type="evidence" value="ECO:0007669"/>
    <property type="project" value="TreeGrafter"/>
</dbReference>
<dbReference type="SUPFAM" id="SSF69318">
    <property type="entry name" value="Integrin alpha N-terminal domain"/>
    <property type="match status" value="1"/>
</dbReference>
<evidence type="ECO:0000313" key="19">
    <source>
        <dbReference type="EMBL" id="AFO96915.1"/>
    </source>
</evidence>
<keyword evidence="13 16" id="KW-0675">Receptor</keyword>
<keyword evidence="5" id="KW-0732">Signal</keyword>
<dbReference type="InterPro" id="IPR013519">
    <property type="entry name" value="Int_alpha_beta-p"/>
</dbReference>
<feature type="compositionally biased region" description="Low complexity" evidence="17">
    <location>
        <begin position="47"/>
        <end position="77"/>
    </location>
</feature>
<feature type="region of interest" description="Disordered" evidence="17">
    <location>
        <begin position="47"/>
        <end position="82"/>
    </location>
</feature>
<dbReference type="InterPro" id="IPR002035">
    <property type="entry name" value="VWF_A"/>
</dbReference>
<protein>
    <submittedName>
        <fullName evidence="19">Integrin, alpha E</fullName>
    </submittedName>
</protein>
<evidence type="ECO:0000256" key="5">
    <source>
        <dbReference type="ARBA" id="ARBA00022729"/>
    </source>
</evidence>
<proteinExistence type="evidence at transcript level"/>
<dbReference type="InterPro" id="IPR032695">
    <property type="entry name" value="Integrin_dom_sf"/>
</dbReference>
<dbReference type="Pfam" id="PF01839">
    <property type="entry name" value="FG-GAP"/>
    <property type="match status" value="2"/>
</dbReference>
<dbReference type="InterPro" id="IPR000413">
    <property type="entry name" value="Integrin_alpha"/>
</dbReference>
<feature type="repeat" description="FG-GAP" evidence="15">
    <location>
        <begin position="380"/>
        <end position="440"/>
    </location>
</feature>
<dbReference type="Gene3D" id="2.60.40.1460">
    <property type="entry name" value="Integrin domains. Chain A, domain 2"/>
    <property type="match status" value="1"/>
</dbReference>
<feature type="repeat" description="FG-GAP" evidence="15">
    <location>
        <begin position="275"/>
        <end position="327"/>
    </location>
</feature>
<dbReference type="PROSITE" id="PS50234">
    <property type="entry name" value="VWFA"/>
    <property type="match status" value="1"/>
</dbReference>
<keyword evidence="11" id="KW-0472">Membrane</keyword>
<sequence length="840" mass="92241">MCRQYRQQFKRNTEDLNGICTSFSSKLESDGSFAPAKLVVAEIARANGSSNGNNNNNNNDNRGKLSGNANQNNNNNNNEEEDDGGMEIAIILDGSGSIDAPDFQRAKTFIINIITNIWKVCFECDFALVQYGTKIETIFDLNESRTNSSGIFSIVKNMRQLGNVTKTASAIQHALDHIFNEEKGSNANAKKFIVVVTDGEIYRDPLDISDVVNSLKMNNVERFAIGVGDATKKPKPVEELKLIASDPDDKHLFSVDNYAALDGLLENLEKNIVGIEGTQGAFEMQLAQAGFSAQYTQDGNILIGAVGAYDWAGGVIMYNETSQKVQFLNESKPSEDTTYGYLGYSVTTVKGASGDMYIAGAPRYNQTGQVLVFEAGASNTIKHRLKGKQLGSYFGSELCALDLNRDGATDYLLVGAPFYHKQGEEGIVYVYHLNEKNYFEEKGNLSGLLRFTRARFGFAIANIGDINKDGYNDIAIGAPLEEDGTGSIYIFNGNKDNGLETHSQRIPGKEVKTGLQYFGQSIGGATDVDEDGLIDITVGSCGAVVVLSSRPVINVIVTVTFSPESIPLPSTTHQRQEQLIHATVCFTTGSNFKSIDLSNTNANYTIILDTKQKIKRVKFTNNVNPYTLSSFVTLSSDVCESYNLTIQRCTTDCVSDVDVEVNFTLDNTEKKNELPLPVLDKFKDVSVHFQLPFQKDCGPDNICLAKLNLMSTLSPANWIVGSTANVTMDMHLSNKAASYFTTMDISHPDNLDFKFVRSETVDVQCNTEPATISSLSLLRCLIAHPILKSKSSITVSIFWSLRQTEFKGKKAFININVTNKNEAKEAAVQQTHEIFVKHSV</sequence>
<dbReference type="InterPro" id="IPR048285">
    <property type="entry name" value="Integrin_alpha_Ig-like_2"/>
</dbReference>
<dbReference type="Pfam" id="PF08441">
    <property type="entry name" value="Integrin_A_Ig_1"/>
    <property type="match status" value="1"/>
</dbReference>
<dbReference type="SMART" id="SM00327">
    <property type="entry name" value="VWA"/>
    <property type="match status" value="1"/>
</dbReference>
<evidence type="ECO:0000256" key="11">
    <source>
        <dbReference type="ARBA" id="ARBA00023136"/>
    </source>
</evidence>
<dbReference type="SUPFAM" id="SSF69179">
    <property type="entry name" value="Integrin domains"/>
    <property type="match status" value="2"/>
</dbReference>
<keyword evidence="10 16" id="KW-0401">Integrin</keyword>
<dbReference type="GO" id="GO:0008305">
    <property type="term" value="C:integrin complex"/>
    <property type="evidence" value="ECO:0007669"/>
    <property type="project" value="InterPro"/>
</dbReference>
<keyword evidence="3" id="KW-0812">Transmembrane</keyword>
<dbReference type="Pfam" id="PF00092">
    <property type="entry name" value="VWA"/>
    <property type="match status" value="1"/>
</dbReference>
<dbReference type="GO" id="GO:0007229">
    <property type="term" value="P:integrin-mediated signaling pathway"/>
    <property type="evidence" value="ECO:0007669"/>
    <property type="project" value="UniProtKB-KW"/>
</dbReference>
<evidence type="ECO:0000256" key="3">
    <source>
        <dbReference type="ARBA" id="ARBA00022692"/>
    </source>
</evidence>
<evidence type="ECO:0000256" key="13">
    <source>
        <dbReference type="ARBA" id="ARBA00023170"/>
    </source>
</evidence>
<keyword evidence="7" id="KW-0106">Calcium</keyword>
<dbReference type="GO" id="GO:0098609">
    <property type="term" value="P:cell-cell adhesion"/>
    <property type="evidence" value="ECO:0007669"/>
    <property type="project" value="TreeGrafter"/>
</dbReference>
<organism evidence="19">
    <name type="scientific">Callorhinchus milii</name>
    <name type="common">Ghost shark</name>
    <dbReference type="NCBI Taxonomy" id="7868"/>
    <lineage>
        <taxon>Eukaryota</taxon>
        <taxon>Metazoa</taxon>
        <taxon>Chordata</taxon>
        <taxon>Craniata</taxon>
        <taxon>Vertebrata</taxon>
        <taxon>Chondrichthyes</taxon>
        <taxon>Holocephali</taxon>
        <taxon>Chimaeriformes</taxon>
        <taxon>Callorhinchidae</taxon>
        <taxon>Callorhinchus</taxon>
    </lineage>
</organism>
<evidence type="ECO:0000256" key="8">
    <source>
        <dbReference type="ARBA" id="ARBA00022889"/>
    </source>
</evidence>
<dbReference type="Gene3D" id="2.130.10.130">
    <property type="entry name" value="Integrin alpha, N-terminal"/>
    <property type="match status" value="1"/>
</dbReference>
<dbReference type="SMART" id="SM00191">
    <property type="entry name" value="Int_alpha"/>
    <property type="match status" value="4"/>
</dbReference>
<keyword evidence="9" id="KW-1133">Transmembrane helix</keyword>
<keyword evidence="6" id="KW-0677">Repeat</keyword>
<comment type="similarity">
    <text evidence="2 16">Belongs to the integrin alpha chain family.</text>
</comment>
<evidence type="ECO:0000256" key="4">
    <source>
        <dbReference type="ARBA" id="ARBA00022723"/>
    </source>
</evidence>
<dbReference type="PRINTS" id="PR01185">
    <property type="entry name" value="INTEGRINA"/>
</dbReference>
<dbReference type="Pfam" id="PF20805">
    <property type="entry name" value="Integrin_A_Ig_2"/>
    <property type="match status" value="1"/>
</dbReference>
<keyword evidence="4" id="KW-0479">Metal-binding</keyword>
<evidence type="ECO:0000256" key="6">
    <source>
        <dbReference type="ARBA" id="ARBA00022737"/>
    </source>
</evidence>
<dbReference type="GO" id="GO:0046872">
    <property type="term" value="F:metal ion binding"/>
    <property type="evidence" value="ECO:0007669"/>
    <property type="project" value="UniProtKB-KW"/>
</dbReference>
<evidence type="ECO:0000256" key="15">
    <source>
        <dbReference type="PROSITE-ProRule" id="PRU00803"/>
    </source>
</evidence>
<dbReference type="Gene3D" id="3.40.50.410">
    <property type="entry name" value="von Willebrand factor, type A domain"/>
    <property type="match status" value="1"/>
</dbReference>
<feature type="repeat" description="FG-GAP" evidence="15">
    <location>
        <begin position="442"/>
        <end position="500"/>
    </location>
</feature>
<dbReference type="GO" id="GO:0033627">
    <property type="term" value="P:cell adhesion mediated by integrin"/>
    <property type="evidence" value="ECO:0007669"/>
    <property type="project" value="TreeGrafter"/>
</dbReference>